<keyword evidence="1" id="KW-0378">Hydrolase</keyword>
<keyword evidence="2" id="KW-1185">Reference proteome</keyword>
<dbReference type="RefSeq" id="WP_101352290.1">
    <property type="nucleotide sequence ID" value="NZ_PIQO01000001.1"/>
</dbReference>
<gene>
    <name evidence="1" type="ORF">CWO92_00830</name>
</gene>
<evidence type="ECO:0000313" key="2">
    <source>
        <dbReference type="Proteomes" id="UP000233440"/>
    </source>
</evidence>
<dbReference type="AlphaFoldDB" id="A0A2N3LPZ9"/>
<name>A0A2N3LPZ9_9BACI</name>
<dbReference type="SUPFAM" id="SSF52317">
    <property type="entry name" value="Class I glutamine amidotransferase-like"/>
    <property type="match status" value="1"/>
</dbReference>
<organism evidence="1 2">
    <name type="scientific">Heyndrickxia camelliae</name>
    <dbReference type="NCBI Taxonomy" id="1707093"/>
    <lineage>
        <taxon>Bacteria</taxon>
        <taxon>Bacillati</taxon>
        <taxon>Bacillota</taxon>
        <taxon>Bacilli</taxon>
        <taxon>Bacillales</taxon>
        <taxon>Bacillaceae</taxon>
        <taxon>Heyndrickxia</taxon>
    </lineage>
</organism>
<dbReference type="PANTHER" id="PTHR43235:SF1">
    <property type="entry name" value="GLUTAMINE AMIDOTRANSFERASE PB2B2.05-RELATED"/>
    <property type="match status" value="1"/>
</dbReference>
<dbReference type="EMBL" id="PIQO01000001">
    <property type="protein sequence ID" value="PKR86639.1"/>
    <property type="molecule type" value="Genomic_DNA"/>
</dbReference>
<dbReference type="InterPro" id="IPR044668">
    <property type="entry name" value="PuuD-like"/>
</dbReference>
<dbReference type="FunFam" id="3.40.50.880:FF:000030">
    <property type="entry name" value="Gamma-glutamyl-gamma-aminobutyrate hydrolase PuuD"/>
    <property type="match status" value="1"/>
</dbReference>
<dbReference type="Pfam" id="PF07722">
    <property type="entry name" value="Peptidase_C26"/>
    <property type="match status" value="1"/>
</dbReference>
<comment type="caution">
    <text evidence="1">The sequence shown here is derived from an EMBL/GenBank/DDBJ whole genome shotgun (WGS) entry which is preliminary data.</text>
</comment>
<proteinExistence type="predicted"/>
<dbReference type="PROSITE" id="PS51273">
    <property type="entry name" value="GATASE_TYPE_1"/>
    <property type="match status" value="1"/>
</dbReference>
<protein>
    <submittedName>
        <fullName evidence="1">Gamma-glutamyl-gamma-aminobutyrate hydrolase</fullName>
    </submittedName>
</protein>
<dbReference type="PANTHER" id="PTHR43235">
    <property type="entry name" value="GLUTAMINE AMIDOTRANSFERASE PB2B2.05-RELATED"/>
    <property type="match status" value="1"/>
</dbReference>
<sequence>MKPLIGITANVELDAKHNLANDYIQAVIKAGGIPVILPIGIDADVSELADRLDGLVLSGGGDIDPTLFGEEPHPHLGGISPGRDSLEIALIQEMLDRDKAILAICRGIQILNIAVGGDMYQDIYHQIDTPLIQHSQHAARYHLSHYVKAKPGSLLVKIAGQSEFKVNSFHHQAVRNVTHPLTIAAQASDGVIEAIESVTHSFVVGVQWHPEPLSLNGDHISMRLFKSFVEASKQYKMR</sequence>
<dbReference type="GO" id="GO:0005829">
    <property type="term" value="C:cytosol"/>
    <property type="evidence" value="ECO:0007669"/>
    <property type="project" value="TreeGrafter"/>
</dbReference>
<dbReference type="OrthoDB" id="9813383at2"/>
<reference evidence="1 2" key="1">
    <citation type="submission" date="2017-11" db="EMBL/GenBank/DDBJ databases">
        <title>Bacillus camelliae sp. nov., isolated from pu'er tea.</title>
        <authorList>
            <person name="Niu L."/>
        </authorList>
    </citation>
    <scope>NUCLEOTIDE SEQUENCE [LARGE SCALE GENOMIC DNA]</scope>
    <source>
        <strain evidence="1 2">7578-1</strain>
    </source>
</reference>
<dbReference type="Proteomes" id="UP000233440">
    <property type="component" value="Unassembled WGS sequence"/>
</dbReference>
<dbReference type="GO" id="GO:0033969">
    <property type="term" value="F:gamma-glutamyl-gamma-aminobutyrate hydrolase activity"/>
    <property type="evidence" value="ECO:0007669"/>
    <property type="project" value="TreeGrafter"/>
</dbReference>
<dbReference type="InterPro" id="IPR011697">
    <property type="entry name" value="Peptidase_C26"/>
</dbReference>
<accession>A0A2N3LPZ9</accession>
<dbReference type="CDD" id="cd01745">
    <property type="entry name" value="GATase1_2"/>
    <property type="match status" value="1"/>
</dbReference>
<dbReference type="GO" id="GO:0006598">
    <property type="term" value="P:polyamine catabolic process"/>
    <property type="evidence" value="ECO:0007669"/>
    <property type="project" value="TreeGrafter"/>
</dbReference>
<dbReference type="InterPro" id="IPR029062">
    <property type="entry name" value="Class_I_gatase-like"/>
</dbReference>
<dbReference type="Gene3D" id="3.40.50.880">
    <property type="match status" value="1"/>
</dbReference>
<evidence type="ECO:0000313" key="1">
    <source>
        <dbReference type="EMBL" id="PKR86639.1"/>
    </source>
</evidence>